<organism evidence="2">
    <name type="scientific">uncultured Acidimicrobiales bacterium</name>
    <dbReference type="NCBI Taxonomy" id="310071"/>
    <lineage>
        <taxon>Bacteria</taxon>
        <taxon>Bacillati</taxon>
        <taxon>Actinomycetota</taxon>
        <taxon>Acidimicrobiia</taxon>
        <taxon>Acidimicrobiales</taxon>
        <taxon>environmental samples</taxon>
    </lineage>
</organism>
<feature type="non-terminal residue" evidence="2">
    <location>
        <position position="1"/>
    </location>
</feature>
<gene>
    <name evidence="2" type="ORF">AVDCRST_MAG76-2081</name>
</gene>
<dbReference type="AlphaFoldDB" id="A0A6J4IDP4"/>
<feature type="region of interest" description="Disordered" evidence="1">
    <location>
        <begin position="1"/>
        <end position="194"/>
    </location>
</feature>
<reference evidence="2" key="1">
    <citation type="submission" date="2020-02" db="EMBL/GenBank/DDBJ databases">
        <authorList>
            <person name="Meier V. D."/>
        </authorList>
    </citation>
    <scope>NUCLEOTIDE SEQUENCE</scope>
    <source>
        <strain evidence="2">AVDCRST_MAG76</strain>
    </source>
</reference>
<feature type="compositionally biased region" description="Basic and acidic residues" evidence="1">
    <location>
        <begin position="115"/>
        <end position="139"/>
    </location>
</feature>
<feature type="compositionally biased region" description="Low complexity" evidence="1">
    <location>
        <begin position="178"/>
        <end position="194"/>
    </location>
</feature>
<proteinExistence type="predicted"/>
<dbReference type="EMBL" id="CADCSZ010000131">
    <property type="protein sequence ID" value="CAA9247261.1"/>
    <property type="molecule type" value="Genomic_DNA"/>
</dbReference>
<name>A0A6J4IDP4_9ACTN</name>
<feature type="non-terminal residue" evidence="2">
    <location>
        <position position="194"/>
    </location>
</feature>
<evidence type="ECO:0000256" key="1">
    <source>
        <dbReference type="SAM" id="MobiDB-lite"/>
    </source>
</evidence>
<accession>A0A6J4IDP4</accession>
<sequence length="194" mass="20599">GHGGGCGSRPARRGRCDRVGDAGGRPHRLERQPGRGRAFGTGRGSWPRGRPERRAGYRERPDAPGRQAVGGGPARLGEAGVVRRHRHDQAGAEGPGRAGAPGHADRRHPAVRQLARHDAAGGRRHPLRDPGRGRADAGHRRARRGRPGGGRRSPPEGHLLPQPQPVRPGWQGHRRGHAAQALHGAGRAGARLPL</sequence>
<evidence type="ECO:0000313" key="2">
    <source>
        <dbReference type="EMBL" id="CAA9247261.1"/>
    </source>
</evidence>
<protein>
    <submittedName>
        <fullName evidence="2">Uncharacterized protein</fullName>
    </submittedName>
</protein>
<feature type="compositionally biased region" description="Basic and acidic residues" evidence="1">
    <location>
        <begin position="49"/>
        <end position="63"/>
    </location>
</feature>